<protein>
    <submittedName>
        <fullName evidence="1">Related to transcription initiation factor</fullName>
    </submittedName>
</protein>
<accession>A0A1L7XM60</accession>
<dbReference type="SUPFAM" id="SSF53254">
    <property type="entry name" value="Phosphoglycerate mutase-like"/>
    <property type="match status" value="1"/>
</dbReference>
<evidence type="ECO:0000313" key="1">
    <source>
        <dbReference type="EMBL" id="CZR66122.1"/>
    </source>
</evidence>
<keyword evidence="2" id="KW-1185">Reference proteome</keyword>
<dbReference type="PANTHER" id="PTHR16469">
    <property type="entry name" value="UBIQUITIN-ASSOCIATED AND SH3 DOMAIN-CONTAINING BA-RELATED"/>
    <property type="match status" value="1"/>
</dbReference>
<dbReference type="InterPro" id="IPR013078">
    <property type="entry name" value="His_Pase_superF_clade-1"/>
</dbReference>
<dbReference type="Gene3D" id="3.40.50.1240">
    <property type="entry name" value="Phosphoglycerate mutase-like"/>
    <property type="match status" value="1"/>
</dbReference>
<sequence>MSLTTIYVTRHGFRSTWSVDHKRGIYSSSIRSPTGIPNDPALTSYGVQQSIELGEHLKTVDPSIEAIYSSPYYRCLQTIDPFAEHLGTTKGDPDVPLIRPEQGLGEFFGLADFHHPTPASTETLKKHFKRLAPRESFIIPTSKGESIEQLHDRVAYAMAKIIEYSEKEGVKAVVISTHAAAVIAIGRVLTGLMPEDITEKDFHPFTCGLTTFVRRSKEGMKTPVPDLKHPYEKIPSLDWRNGKGVGGGWDCTGNGDCSFLSGGAERGWSFNGDESFLPDEEVDEDVGLGVGTKSVL</sequence>
<dbReference type="InterPro" id="IPR029033">
    <property type="entry name" value="His_PPase_superfam"/>
</dbReference>
<dbReference type="Pfam" id="PF00300">
    <property type="entry name" value="His_Phos_1"/>
    <property type="match status" value="1"/>
</dbReference>
<keyword evidence="1" id="KW-0648">Protein biosynthesis</keyword>
<dbReference type="GO" id="GO:0003743">
    <property type="term" value="F:translation initiation factor activity"/>
    <property type="evidence" value="ECO:0007669"/>
    <property type="project" value="UniProtKB-KW"/>
</dbReference>
<dbReference type="Proteomes" id="UP000184330">
    <property type="component" value="Unassembled WGS sequence"/>
</dbReference>
<name>A0A1L7XM60_9HELO</name>
<dbReference type="EMBL" id="FJOG01000035">
    <property type="protein sequence ID" value="CZR66122.1"/>
    <property type="molecule type" value="Genomic_DNA"/>
</dbReference>
<gene>
    <name evidence="1" type="ORF">PAC_16023</name>
</gene>
<organism evidence="1 2">
    <name type="scientific">Phialocephala subalpina</name>
    <dbReference type="NCBI Taxonomy" id="576137"/>
    <lineage>
        <taxon>Eukaryota</taxon>
        <taxon>Fungi</taxon>
        <taxon>Dikarya</taxon>
        <taxon>Ascomycota</taxon>
        <taxon>Pezizomycotina</taxon>
        <taxon>Leotiomycetes</taxon>
        <taxon>Helotiales</taxon>
        <taxon>Mollisiaceae</taxon>
        <taxon>Phialocephala</taxon>
        <taxon>Phialocephala fortinii species complex</taxon>
    </lineage>
</organism>
<dbReference type="CDD" id="cd07067">
    <property type="entry name" value="HP_PGM_like"/>
    <property type="match status" value="1"/>
</dbReference>
<proteinExistence type="predicted"/>
<dbReference type="STRING" id="576137.A0A1L7XM60"/>
<dbReference type="InterPro" id="IPR051710">
    <property type="entry name" value="Phosphatase_SH3-domain"/>
</dbReference>
<dbReference type="PANTHER" id="PTHR16469:SF51">
    <property type="entry name" value="TRANSCRIPTION FACTOR TAU 55 KDA SUBUNIT"/>
    <property type="match status" value="1"/>
</dbReference>
<keyword evidence="1" id="KW-0396">Initiation factor</keyword>
<dbReference type="AlphaFoldDB" id="A0A1L7XM60"/>
<reference evidence="1 2" key="1">
    <citation type="submission" date="2016-03" db="EMBL/GenBank/DDBJ databases">
        <authorList>
            <person name="Ploux O."/>
        </authorList>
    </citation>
    <scope>NUCLEOTIDE SEQUENCE [LARGE SCALE GENOMIC DNA]</scope>
    <source>
        <strain evidence="1 2">UAMH 11012</strain>
    </source>
</reference>
<dbReference type="OrthoDB" id="414418at2759"/>
<evidence type="ECO:0000313" key="2">
    <source>
        <dbReference type="Proteomes" id="UP000184330"/>
    </source>
</evidence>